<gene>
    <name evidence="2" type="ORF">BS50DRAFT_39197</name>
</gene>
<protein>
    <submittedName>
        <fullName evidence="2">HET-domain-containing protein</fullName>
    </submittedName>
</protein>
<dbReference type="STRING" id="1448308.A0A2T2PCY0"/>
<dbReference type="AlphaFoldDB" id="A0A2T2PCY0"/>
<feature type="domain" description="Heterokaryon incompatibility" evidence="1">
    <location>
        <begin position="168"/>
        <end position="321"/>
    </location>
</feature>
<name>A0A2T2PCY0_CORCC</name>
<dbReference type="EMBL" id="KZ678128">
    <property type="protein sequence ID" value="PSN75396.1"/>
    <property type="molecule type" value="Genomic_DNA"/>
</dbReference>
<dbReference type="OrthoDB" id="5428863at2759"/>
<proteinExistence type="predicted"/>
<dbReference type="PANTHER" id="PTHR33112:SF1">
    <property type="entry name" value="HETEROKARYON INCOMPATIBILITY DOMAIN-CONTAINING PROTEIN"/>
    <property type="match status" value="1"/>
</dbReference>
<evidence type="ECO:0000313" key="3">
    <source>
        <dbReference type="Proteomes" id="UP000240883"/>
    </source>
</evidence>
<keyword evidence="3" id="KW-1185">Reference proteome</keyword>
<organism evidence="2 3">
    <name type="scientific">Corynespora cassiicola Philippines</name>
    <dbReference type="NCBI Taxonomy" id="1448308"/>
    <lineage>
        <taxon>Eukaryota</taxon>
        <taxon>Fungi</taxon>
        <taxon>Dikarya</taxon>
        <taxon>Ascomycota</taxon>
        <taxon>Pezizomycotina</taxon>
        <taxon>Dothideomycetes</taxon>
        <taxon>Pleosporomycetidae</taxon>
        <taxon>Pleosporales</taxon>
        <taxon>Corynesporascaceae</taxon>
        <taxon>Corynespora</taxon>
    </lineage>
</organism>
<dbReference type="Proteomes" id="UP000240883">
    <property type="component" value="Unassembled WGS sequence"/>
</dbReference>
<sequence>MSDMAQGCRVCATIASLVAAMASEMEEMEICTYRDLQRSAQACPTCLTIILCRFEGTSEEPDPQMPITLLNQRTPDSDLQIHDDEDAYLFLELAETNPQHVSRSAAMVLDEHWIDMEQTKAWLQYCDESHGTACKGHSIQAGLLPADQLLLIDVEEERLVSAPGTTPYFALSYVWGKDAPGAALETTVENVDLHRQKGALSLEKGELNLPDTIKDSLRLVKRLNARYLWVDRLCIIQNDYVHKAKQIGMMGAIYAHSYCTIIAAGGEDSQYGLRGVGGGSRPRRLTQKILDFPGATCVLLNNVLQAERSSLWNTRGWTFQEQIMSRRALIFADNSVTWRCQLSIWKEDLAGDPYGTKRIPPNQGSYDLFVPSPWPDIDQWAQLIWKYNRRNLSFESDRLVAIRGIETGLDNSFPGGFCYGLPQFFFDIGMLWQPASPMKRRSSDSQTRNKDYLPSWSWMGWHGTLSQNFYHVGNDYWEPRSRSTSFTTYPLVKWFSIDFEVNPTPISNDYHEWRKFRSLDNGELPDGWFRQRHDDLDDTYFTHPKAPLRHFAWPLPMRSQDPPPHSFTPYIAFQSTCAQFLISETIPSPRFCSCMTVVVRDTKGSWAGILRLNQMVSESSPASQICELVAISRGQAQNNRDESWIMEEWNLNERPQKEDVYEFYNVLLVERIDDWITRKALGRIEKEAWESQDLKQFDFKMR</sequence>
<accession>A0A2T2PCY0</accession>
<dbReference type="PANTHER" id="PTHR33112">
    <property type="entry name" value="DOMAIN PROTEIN, PUTATIVE-RELATED"/>
    <property type="match status" value="1"/>
</dbReference>
<evidence type="ECO:0000313" key="2">
    <source>
        <dbReference type="EMBL" id="PSN75396.1"/>
    </source>
</evidence>
<dbReference type="InterPro" id="IPR010730">
    <property type="entry name" value="HET"/>
</dbReference>
<reference evidence="2 3" key="1">
    <citation type="journal article" date="2018" name="Front. Microbiol.">
        <title>Genome-Wide Analysis of Corynespora cassiicola Leaf Fall Disease Putative Effectors.</title>
        <authorList>
            <person name="Lopez D."/>
            <person name="Ribeiro S."/>
            <person name="Label P."/>
            <person name="Fumanal B."/>
            <person name="Venisse J.S."/>
            <person name="Kohler A."/>
            <person name="de Oliveira R.R."/>
            <person name="Labutti K."/>
            <person name="Lipzen A."/>
            <person name="Lail K."/>
            <person name="Bauer D."/>
            <person name="Ohm R.A."/>
            <person name="Barry K.W."/>
            <person name="Spatafora J."/>
            <person name="Grigoriev I.V."/>
            <person name="Martin F.M."/>
            <person name="Pujade-Renaud V."/>
        </authorList>
    </citation>
    <scope>NUCLEOTIDE SEQUENCE [LARGE SCALE GENOMIC DNA]</scope>
    <source>
        <strain evidence="2 3">Philippines</strain>
    </source>
</reference>
<dbReference type="Pfam" id="PF06985">
    <property type="entry name" value="HET"/>
    <property type="match status" value="1"/>
</dbReference>
<evidence type="ECO:0000259" key="1">
    <source>
        <dbReference type="Pfam" id="PF06985"/>
    </source>
</evidence>